<sequence length="245" mass="28753">MNTLTDLFSKELSGLMFIDIETVPLVSDFNLLSERMQEHWIKKAHRVMPNEDFEIEDSWQTKAGIYAEFAKVVCISVGRFFLDEEGECRFKVKSFMNEEESVLLHEFSEMLHLIKKKDFRFVGHNIKEFDLPFLCRRMLVQQVAIPKCLQLSSFKPWSNPNIDTMELWKFGDYKSFTSLDLLATIFDIPTSKDDIDGTKVAEVYYKERNLDRITQYCAKDVVLTAKVFLRLKCFPPLFDEEIVIL</sequence>
<organism evidence="2 3">
    <name type="scientific">Sediminitomix flava</name>
    <dbReference type="NCBI Taxonomy" id="379075"/>
    <lineage>
        <taxon>Bacteria</taxon>
        <taxon>Pseudomonadati</taxon>
        <taxon>Bacteroidota</taxon>
        <taxon>Cytophagia</taxon>
        <taxon>Cytophagales</taxon>
        <taxon>Flammeovirgaceae</taxon>
        <taxon>Sediminitomix</taxon>
    </lineage>
</organism>
<accession>A0A315ZWH7</accession>
<dbReference type="InterPro" id="IPR019288">
    <property type="entry name" value="3'-5'_exonuclease_PolB-like"/>
</dbReference>
<dbReference type="GO" id="GO:0003676">
    <property type="term" value="F:nucleic acid binding"/>
    <property type="evidence" value="ECO:0007669"/>
    <property type="project" value="InterPro"/>
</dbReference>
<evidence type="ECO:0000259" key="1">
    <source>
        <dbReference type="Pfam" id="PF10108"/>
    </source>
</evidence>
<gene>
    <name evidence="2" type="ORF">BC781_104318</name>
</gene>
<dbReference type="Pfam" id="PF10108">
    <property type="entry name" value="DNA_pol_B_exo2"/>
    <property type="match status" value="1"/>
</dbReference>
<comment type="caution">
    <text evidence="2">The sequence shown here is derived from an EMBL/GenBank/DDBJ whole genome shotgun (WGS) entry which is preliminary data.</text>
</comment>
<reference evidence="2 3" key="1">
    <citation type="submission" date="2018-03" db="EMBL/GenBank/DDBJ databases">
        <title>Genomic Encyclopedia of Archaeal and Bacterial Type Strains, Phase II (KMG-II): from individual species to whole genera.</title>
        <authorList>
            <person name="Goeker M."/>
        </authorList>
    </citation>
    <scope>NUCLEOTIDE SEQUENCE [LARGE SCALE GENOMIC DNA]</scope>
    <source>
        <strain evidence="2 3">DSM 28229</strain>
    </source>
</reference>
<protein>
    <recommendedName>
        <fullName evidence="1">Predicted 3'-5' exonuclease PolB-like domain-containing protein</fullName>
    </recommendedName>
</protein>
<keyword evidence="3" id="KW-1185">Reference proteome</keyword>
<evidence type="ECO:0000313" key="2">
    <source>
        <dbReference type="EMBL" id="PWJ41043.1"/>
    </source>
</evidence>
<dbReference type="CDD" id="cd05782">
    <property type="entry name" value="DNA_polB_like1_exo"/>
    <property type="match status" value="1"/>
</dbReference>
<dbReference type="EMBL" id="QGDO01000004">
    <property type="protein sequence ID" value="PWJ41043.1"/>
    <property type="molecule type" value="Genomic_DNA"/>
</dbReference>
<dbReference type="InterPro" id="IPR036397">
    <property type="entry name" value="RNaseH_sf"/>
</dbReference>
<proteinExistence type="predicted"/>
<dbReference type="InterPro" id="IPR012337">
    <property type="entry name" value="RNaseH-like_sf"/>
</dbReference>
<dbReference type="Proteomes" id="UP000245535">
    <property type="component" value="Unassembled WGS sequence"/>
</dbReference>
<dbReference type="RefSeq" id="WP_109620037.1">
    <property type="nucleotide sequence ID" value="NZ_QGDO01000004.1"/>
</dbReference>
<feature type="domain" description="Predicted 3'-5' exonuclease PolB-like" evidence="1">
    <location>
        <begin position="68"/>
        <end position="239"/>
    </location>
</feature>
<evidence type="ECO:0000313" key="3">
    <source>
        <dbReference type="Proteomes" id="UP000245535"/>
    </source>
</evidence>
<dbReference type="AlphaFoldDB" id="A0A315ZWH7"/>
<name>A0A315ZWH7_SEDFL</name>
<dbReference type="Gene3D" id="3.30.420.10">
    <property type="entry name" value="Ribonuclease H-like superfamily/Ribonuclease H"/>
    <property type="match status" value="1"/>
</dbReference>
<dbReference type="OrthoDB" id="9773351at2"/>
<dbReference type="SUPFAM" id="SSF53098">
    <property type="entry name" value="Ribonuclease H-like"/>
    <property type="match status" value="1"/>
</dbReference>